<dbReference type="OrthoDB" id="4217460at2759"/>
<evidence type="ECO:0000313" key="9">
    <source>
        <dbReference type="Proteomes" id="UP000054383"/>
    </source>
</evidence>
<dbReference type="PANTHER" id="PTHR43791:SF47">
    <property type="entry name" value="MAJOR FACILITATOR SUPERFAMILY (MFS) PROFILE DOMAIN-CONTAINING PROTEIN-RELATED"/>
    <property type="match status" value="1"/>
</dbReference>
<dbReference type="Gene3D" id="1.20.1250.20">
    <property type="entry name" value="MFS general substrate transporter like domains"/>
    <property type="match status" value="2"/>
</dbReference>
<feature type="transmembrane region" description="Helical" evidence="6">
    <location>
        <begin position="204"/>
        <end position="224"/>
    </location>
</feature>
<keyword evidence="9" id="KW-1185">Reference proteome</keyword>
<feature type="domain" description="Major facilitator superfamily (MFS) profile" evidence="7">
    <location>
        <begin position="206"/>
        <end position="624"/>
    </location>
</feature>
<evidence type="ECO:0000256" key="6">
    <source>
        <dbReference type="SAM" id="Phobius"/>
    </source>
</evidence>
<evidence type="ECO:0000256" key="3">
    <source>
        <dbReference type="ARBA" id="ARBA00022692"/>
    </source>
</evidence>
<dbReference type="GO" id="GO:0022857">
    <property type="term" value="F:transmembrane transporter activity"/>
    <property type="evidence" value="ECO:0007669"/>
    <property type="project" value="InterPro"/>
</dbReference>
<dbReference type="FunFam" id="1.20.1250.20:FF:000511">
    <property type="entry name" value="MFS general substrate transporter"/>
    <property type="match status" value="1"/>
</dbReference>
<feature type="transmembrane region" description="Helical" evidence="6">
    <location>
        <begin position="474"/>
        <end position="494"/>
    </location>
</feature>
<dbReference type="GO" id="GO:0016020">
    <property type="term" value="C:membrane"/>
    <property type="evidence" value="ECO:0007669"/>
    <property type="project" value="UniProtKB-SubCell"/>
</dbReference>
<dbReference type="InterPro" id="IPR020846">
    <property type="entry name" value="MFS_dom"/>
</dbReference>
<dbReference type="AlphaFoldDB" id="A0A0U1LUV1"/>
<dbReference type="SUPFAM" id="SSF103473">
    <property type="entry name" value="MFS general substrate transporter"/>
    <property type="match status" value="1"/>
</dbReference>
<dbReference type="Pfam" id="PF07690">
    <property type="entry name" value="MFS_1"/>
    <property type="match status" value="1"/>
</dbReference>
<evidence type="ECO:0000313" key="8">
    <source>
        <dbReference type="EMBL" id="CRG87188.1"/>
    </source>
</evidence>
<feature type="transmembrane region" description="Helical" evidence="6">
    <location>
        <begin position="12"/>
        <end position="35"/>
    </location>
</feature>
<keyword evidence="2" id="KW-0813">Transport</keyword>
<feature type="transmembrane region" description="Helical" evidence="6">
    <location>
        <begin position="337"/>
        <end position="355"/>
    </location>
</feature>
<keyword evidence="5 6" id="KW-0472">Membrane</keyword>
<feature type="transmembrane region" description="Helical" evidence="6">
    <location>
        <begin position="532"/>
        <end position="553"/>
    </location>
</feature>
<feature type="transmembrane region" description="Helical" evidence="6">
    <location>
        <begin position="367"/>
        <end position="389"/>
    </location>
</feature>
<feature type="transmembrane region" description="Helical" evidence="6">
    <location>
        <begin position="441"/>
        <end position="462"/>
    </location>
</feature>
<dbReference type="PROSITE" id="PS50850">
    <property type="entry name" value="MFS"/>
    <property type="match status" value="1"/>
</dbReference>
<evidence type="ECO:0000256" key="5">
    <source>
        <dbReference type="ARBA" id="ARBA00023136"/>
    </source>
</evidence>
<protein>
    <submittedName>
        <fullName evidence="8">Putative transporter C1002,16c</fullName>
    </submittedName>
</protein>
<evidence type="ECO:0000256" key="2">
    <source>
        <dbReference type="ARBA" id="ARBA00022448"/>
    </source>
</evidence>
<proteinExistence type="predicted"/>
<accession>A0A0U1LUV1</accession>
<dbReference type="STRING" id="28573.A0A0U1LUV1"/>
<dbReference type="PANTHER" id="PTHR43791">
    <property type="entry name" value="PERMEASE-RELATED"/>
    <property type="match status" value="1"/>
</dbReference>
<reference evidence="8 9" key="1">
    <citation type="submission" date="2015-04" db="EMBL/GenBank/DDBJ databases">
        <authorList>
            <person name="Syromyatnikov M.Y."/>
            <person name="Popov V.N."/>
        </authorList>
    </citation>
    <scope>NUCLEOTIDE SEQUENCE [LARGE SCALE GENOMIC DNA]</scope>
    <source>
        <strain evidence="8">WF-38-12</strain>
    </source>
</reference>
<comment type="subcellular location">
    <subcellularLocation>
        <location evidence="1">Membrane</location>
        <topology evidence="1">Multi-pass membrane protein</topology>
    </subcellularLocation>
</comment>
<feature type="transmembrane region" description="Helical" evidence="6">
    <location>
        <begin position="47"/>
        <end position="69"/>
    </location>
</feature>
<dbReference type="InterPro" id="IPR011701">
    <property type="entry name" value="MFS"/>
</dbReference>
<dbReference type="EMBL" id="CVMT01000003">
    <property type="protein sequence ID" value="CRG87188.1"/>
    <property type="molecule type" value="Genomic_DNA"/>
</dbReference>
<feature type="transmembrane region" description="Helical" evidence="6">
    <location>
        <begin position="565"/>
        <end position="586"/>
    </location>
</feature>
<evidence type="ECO:0000259" key="7">
    <source>
        <dbReference type="PROSITE" id="PS50850"/>
    </source>
</evidence>
<feature type="transmembrane region" description="Helical" evidence="6">
    <location>
        <begin position="598"/>
        <end position="615"/>
    </location>
</feature>
<feature type="transmembrane region" description="Helical" evidence="6">
    <location>
        <begin position="506"/>
        <end position="526"/>
    </location>
</feature>
<gene>
    <name evidence="8" type="ORF">PISL3812_04205</name>
</gene>
<evidence type="ECO:0000256" key="4">
    <source>
        <dbReference type="ARBA" id="ARBA00022989"/>
    </source>
</evidence>
<keyword evidence="3 6" id="KW-0812">Transmembrane</keyword>
<feature type="transmembrane region" description="Helical" evidence="6">
    <location>
        <begin position="274"/>
        <end position="292"/>
    </location>
</feature>
<feature type="transmembrane region" description="Helical" evidence="6">
    <location>
        <begin position="244"/>
        <end position="262"/>
    </location>
</feature>
<dbReference type="Proteomes" id="UP000054383">
    <property type="component" value="Unassembled WGS sequence"/>
</dbReference>
<dbReference type="InterPro" id="IPR036259">
    <property type="entry name" value="MFS_trans_sf"/>
</dbReference>
<evidence type="ECO:0000256" key="1">
    <source>
        <dbReference type="ARBA" id="ARBA00004141"/>
    </source>
</evidence>
<dbReference type="OMA" id="DSKVWAY"/>
<dbReference type="FunFam" id="1.20.1250.20:FF:000013">
    <property type="entry name" value="MFS general substrate transporter"/>
    <property type="match status" value="1"/>
</dbReference>
<organism evidence="8 9">
    <name type="scientific">Talaromyces islandicus</name>
    <name type="common">Penicillium islandicum</name>
    <dbReference type="NCBI Taxonomy" id="28573"/>
    <lineage>
        <taxon>Eukaryota</taxon>
        <taxon>Fungi</taxon>
        <taxon>Dikarya</taxon>
        <taxon>Ascomycota</taxon>
        <taxon>Pezizomycotina</taxon>
        <taxon>Eurotiomycetes</taxon>
        <taxon>Eurotiomycetidae</taxon>
        <taxon>Eurotiales</taxon>
        <taxon>Trichocomaceae</taxon>
        <taxon>Talaromyces</taxon>
        <taxon>Talaromyces sect. Islandici</taxon>
    </lineage>
</organism>
<keyword evidence="4 6" id="KW-1133">Transmembrane helix</keyword>
<sequence length="643" mass="71427">MEYHAQARDQRAKITIVFVSALSFVLVFARCYARLFLVKMFGLDDALGVFTMPASIQFLYIVIIALWIVRIDLGSGRHIENIQCILSLSQVNNTEAHDFVMHALDTTALFLVAIGQWATDGSWAYDPIQAMETSEIGGALIALFIPALEPLFESKMAPKSVDSEKNQQKLEYDGEIEKEAIEHCENITGFAPEEQKRIIRRVDFRLVVILGCLYFISLLDRTNLGAASVAGMQDELQMDASNNAYSIVTLVFFIPYTIFQIPATATIRKIGPRLFLASIVLAWGATMIGFGFAPNWSVLAGLRVILGCLEAGFYPGCIFLLSAWYCRYELHKRNAGFYLIGSFASGFGGILAYGFMQMDGLAGISGWRWIFVIEGTLTCLFGIVSYFILVDFPEKSPQSWKFLNEREAAFIITRLENDRKDVFAEPFSLSKYLKVGLDLKVWGYCALYVLTCTNTYAIGYFIPIILQDSMNFSVVKAQCLVAPPYVAASIIMYLQAIYSDKWHMRGLVVLGNAALAMIGMALLGYLESPAPRYFGIFLATICSNSNCPALVSWQSNNIRGQWRRAFTSATLIGGGSIGGIIASTVFRAQDAPGYRPGLLAAILANALMIIITIGLEIKFYRANKRAESGGKQIEELEGFRYTY</sequence>
<feature type="transmembrane region" description="Helical" evidence="6">
    <location>
        <begin position="304"/>
        <end position="325"/>
    </location>
</feature>
<name>A0A0U1LUV1_TALIS</name>